<dbReference type="EMBL" id="BPQV01000004">
    <property type="protein sequence ID" value="GJE26984.1"/>
    <property type="molecule type" value="Genomic_DNA"/>
</dbReference>
<evidence type="ECO:0008006" key="3">
    <source>
        <dbReference type="Google" id="ProtNLM"/>
    </source>
</evidence>
<keyword evidence="2" id="KW-1185">Reference proteome</keyword>
<accession>A0ABQ4T7N1</accession>
<proteinExistence type="predicted"/>
<dbReference type="Pfam" id="PF12098">
    <property type="entry name" value="DUF3574"/>
    <property type="match status" value="1"/>
</dbReference>
<evidence type="ECO:0000313" key="1">
    <source>
        <dbReference type="EMBL" id="GJE26984.1"/>
    </source>
</evidence>
<reference evidence="1" key="2">
    <citation type="submission" date="2021-08" db="EMBL/GenBank/DDBJ databases">
        <authorList>
            <person name="Tani A."/>
            <person name="Ola A."/>
            <person name="Ogura Y."/>
            <person name="Katsura K."/>
            <person name="Hayashi T."/>
        </authorList>
    </citation>
    <scope>NUCLEOTIDE SEQUENCE</scope>
    <source>
        <strain evidence="1">NBRC 15689</strain>
    </source>
</reference>
<comment type="caution">
    <text evidence="1">The sequence shown here is derived from an EMBL/GenBank/DDBJ whole genome shotgun (WGS) entry which is preliminary data.</text>
</comment>
<reference evidence="1" key="1">
    <citation type="journal article" date="2021" name="Front. Microbiol.">
        <title>Comprehensive Comparative Genomics and Phenotyping of Methylobacterium Species.</title>
        <authorList>
            <person name="Alessa O."/>
            <person name="Ogura Y."/>
            <person name="Fujitani Y."/>
            <person name="Takami H."/>
            <person name="Hayashi T."/>
            <person name="Sahin N."/>
            <person name="Tani A."/>
        </authorList>
    </citation>
    <scope>NUCLEOTIDE SEQUENCE</scope>
    <source>
        <strain evidence="1">NBRC 15689</strain>
    </source>
</reference>
<organism evidence="1 2">
    <name type="scientific">Methylobacterium organophilum</name>
    <dbReference type="NCBI Taxonomy" id="410"/>
    <lineage>
        <taxon>Bacteria</taxon>
        <taxon>Pseudomonadati</taxon>
        <taxon>Pseudomonadota</taxon>
        <taxon>Alphaproteobacteria</taxon>
        <taxon>Hyphomicrobiales</taxon>
        <taxon>Methylobacteriaceae</taxon>
        <taxon>Methylobacterium</taxon>
    </lineage>
</organism>
<evidence type="ECO:0000313" key="2">
    <source>
        <dbReference type="Proteomes" id="UP001055156"/>
    </source>
</evidence>
<protein>
    <recommendedName>
        <fullName evidence="3">DUF3574 domain-containing protein</fullName>
    </recommendedName>
</protein>
<sequence length="64" mass="6933">MLPGQGQWTGPDGRLLREPARVVLIVTAAHPQALADLDAIREEYRTAFDQDSAGLVLTPGCARF</sequence>
<dbReference type="InterPro" id="IPR021957">
    <property type="entry name" value="DUF3574"/>
</dbReference>
<name>A0ABQ4T7N1_METOR</name>
<dbReference type="Proteomes" id="UP001055156">
    <property type="component" value="Unassembled WGS sequence"/>
</dbReference>
<gene>
    <name evidence="1" type="ORF">LKMONMHP_1840</name>
</gene>